<dbReference type="WBParaSite" id="ES5_v2.g9283.t1">
    <property type="protein sequence ID" value="ES5_v2.g9283.t1"/>
    <property type="gene ID" value="ES5_v2.g9283"/>
</dbReference>
<accession>A0AC34GW76</accession>
<evidence type="ECO:0000313" key="2">
    <source>
        <dbReference type="WBParaSite" id="ES5_v2.g9283.t1"/>
    </source>
</evidence>
<organism evidence="1 2">
    <name type="scientific">Panagrolaimus sp. ES5</name>
    <dbReference type="NCBI Taxonomy" id="591445"/>
    <lineage>
        <taxon>Eukaryota</taxon>
        <taxon>Metazoa</taxon>
        <taxon>Ecdysozoa</taxon>
        <taxon>Nematoda</taxon>
        <taxon>Chromadorea</taxon>
        <taxon>Rhabditida</taxon>
        <taxon>Tylenchina</taxon>
        <taxon>Panagrolaimomorpha</taxon>
        <taxon>Panagrolaimoidea</taxon>
        <taxon>Panagrolaimidae</taxon>
        <taxon>Panagrolaimus</taxon>
    </lineage>
</organism>
<name>A0AC34GW76_9BILA</name>
<dbReference type="Proteomes" id="UP000887579">
    <property type="component" value="Unplaced"/>
</dbReference>
<evidence type="ECO:0000313" key="1">
    <source>
        <dbReference type="Proteomes" id="UP000887579"/>
    </source>
</evidence>
<reference evidence="2" key="1">
    <citation type="submission" date="2022-11" db="UniProtKB">
        <authorList>
            <consortium name="WormBaseParasite"/>
        </authorList>
    </citation>
    <scope>IDENTIFICATION</scope>
</reference>
<proteinExistence type="predicted"/>
<protein>
    <submittedName>
        <fullName evidence="2">Uncharacterized protein</fullName>
    </submittedName>
</protein>
<sequence length="394" mass="44292">MSSDNDASAPVVTFRKVGTKKKQQAIRKREAPRSGSGSSSGIDSDTVSGVSSAAKRLAKKRSKMTQSTRKRENINEDSASDSEQEIQSQNNKKLEIDVKYSSAGLNKSGPNDMGATARTEHDTDYKADSQAQFERIQKILTQRAKEEQEGGTSSTGEKLYQGQALIGATLQKDTAKGNAKSGLNRLGPIRATQYMRASVRWDYAPDICKDYKETGFCTFGDSCKFMHDRGDYKHGWELERDWEEGKLKESKDDEFLVTSEEDNDEEDDLPFACFVCRQEFKFPVSTKCNHYFCEACAVSKCKVRCAVCNKKTDGQFNVAKSLLKKLKERKQRQEKKPAEDSELEEDEADDLPPETVMENAEEPPREEDDEDGVEELVEMMSDGDEDDKKTDDDE</sequence>